<proteinExistence type="predicted"/>
<accession>G0MVR1</accession>
<keyword evidence="1" id="KW-0812">Transmembrane</keyword>
<reference evidence="4" key="1">
    <citation type="submission" date="2011-07" db="EMBL/GenBank/DDBJ databases">
        <authorList>
            <consortium name="Caenorhabditis brenneri Sequencing and Analysis Consortium"/>
            <person name="Wilson R.K."/>
        </authorList>
    </citation>
    <scope>NUCLEOTIDE SEQUENCE [LARGE SCALE GENOMIC DNA]</scope>
    <source>
        <strain evidence="4">PB2801</strain>
    </source>
</reference>
<keyword evidence="1" id="KW-0472">Membrane</keyword>
<dbReference type="PANTHER" id="PTHR35178">
    <property type="entry name" value="FOLATE RECEPTOR HOMOLOG-RELATED"/>
    <property type="match status" value="1"/>
</dbReference>
<evidence type="ECO:0000256" key="1">
    <source>
        <dbReference type="SAM" id="Phobius"/>
    </source>
</evidence>
<dbReference type="PANTHER" id="PTHR35178:SF1">
    <property type="entry name" value="CUB DOMAIN-CONTAINING PROTEIN-RELATED"/>
    <property type="match status" value="1"/>
</dbReference>
<feature type="signal peptide" evidence="2">
    <location>
        <begin position="1"/>
        <end position="18"/>
    </location>
</feature>
<keyword evidence="2" id="KW-0732">Signal</keyword>
<sequence length="203" mass="23293">MVWDKLLIVLVTVPTVLSSFEPIECIQCAGGSFAESRYFMQDKTLHLRVTWQDAWNKTNCDREEVNNVPCTTRCLNVTIADSNTRVVEGYLLDCFDNIIDESQVQNDLPFFHSILQNADGQITDEYKTKRINYRTIRESDLIVNLKYLAKVAAFLLFCVLLVLAYWGLKRYCRQRKDPESALPLGGRLNMDSETLIELGNRGV</sequence>
<dbReference type="AlphaFoldDB" id="G0MVR1"/>
<name>G0MVR1_CAEBE</name>
<feature type="transmembrane region" description="Helical" evidence="1">
    <location>
        <begin position="147"/>
        <end position="168"/>
    </location>
</feature>
<dbReference type="STRING" id="135651.G0MVR1"/>
<evidence type="ECO:0000313" key="3">
    <source>
        <dbReference type="EMBL" id="EGT44821.1"/>
    </source>
</evidence>
<keyword evidence="4" id="KW-1185">Reference proteome</keyword>
<dbReference type="EMBL" id="GL379814">
    <property type="protein sequence ID" value="EGT44821.1"/>
    <property type="molecule type" value="Genomic_DNA"/>
</dbReference>
<organism evidence="4">
    <name type="scientific">Caenorhabditis brenneri</name>
    <name type="common">Nematode worm</name>
    <dbReference type="NCBI Taxonomy" id="135651"/>
    <lineage>
        <taxon>Eukaryota</taxon>
        <taxon>Metazoa</taxon>
        <taxon>Ecdysozoa</taxon>
        <taxon>Nematoda</taxon>
        <taxon>Chromadorea</taxon>
        <taxon>Rhabditida</taxon>
        <taxon>Rhabditina</taxon>
        <taxon>Rhabditomorpha</taxon>
        <taxon>Rhabditoidea</taxon>
        <taxon>Rhabditidae</taxon>
        <taxon>Peloderinae</taxon>
        <taxon>Caenorhabditis</taxon>
    </lineage>
</organism>
<feature type="chain" id="PRO_5003403715" evidence="2">
    <location>
        <begin position="19"/>
        <end position="203"/>
    </location>
</feature>
<evidence type="ECO:0000256" key="2">
    <source>
        <dbReference type="SAM" id="SignalP"/>
    </source>
</evidence>
<dbReference type="Proteomes" id="UP000008068">
    <property type="component" value="Unassembled WGS sequence"/>
</dbReference>
<keyword evidence="1" id="KW-1133">Transmembrane helix</keyword>
<gene>
    <name evidence="3" type="ORF">CAEBREN_10069</name>
</gene>
<dbReference type="InParanoid" id="G0MVR1"/>
<dbReference type="HOGENOM" id="CLU_1349957_0_0_1"/>
<protein>
    <submittedName>
        <fullName evidence="3">Uncharacterized protein</fullName>
    </submittedName>
</protein>
<evidence type="ECO:0000313" key="4">
    <source>
        <dbReference type="Proteomes" id="UP000008068"/>
    </source>
</evidence>